<comment type="caution">
    <text evidence="1">The sequence shown here is derived from an EMBL/GenBank/DDBJ whole genome shotgun (WGS) entry which is preliminary data.</text>
</comment>
<organism evidence="1 2">
    <name type="scientific">Embleya scabrispora</name>
    <dbReference type="NCBI Taxonomy" id="159449"/>
    <lineage>
        <taxon>Bacteria</taxon>
        <taxon>Bacillati</taxon>
        <taxon>Actinomycetota</taxon>
        <taxon>Actinomycetes</taxon>
        <taxon>Kitasatosporales</taxon>
        <taxon>Streptomycetaceae</taxon>
        <taxon>Embleya</taxon>
    </lineage>
</organism>
<dbReference type="RefSeq" id="WP_078978498.1">
    <property type="nucleotide sequence ID" value="NZ_MWQN01000001.1"/>
</dbReference>
<gene>
    <name evidence="1" type="ORF">B4N89_27670</name>
</gene>
<dbReference type="EMBL" id="MWQN01000001">
    <property type="protein sequence ID" value="OPC84204.1"/>
    <property type="molecule type" value="Genomic_DNA"/>
</dbReference>
<sequence length="148" mass="15394">MTAPATRFGAVAAILLAAHHVGDYWLQTHGQAQAKGKPGAEGRRACAAHVATYTLGQAAALAAADRYLGLGIRRRRAVTGLAVSAATHYLVDRRRPLEAIANRLGKGKFYRVGAGHGCLGTGAGAMDQSWHLAWCTLAAAVVAGPGRR</sequence>
<reference evidence="1 2" key="1">
    <citation type="submission" date="2017-03" db="EMBL/GenBank/DDBJ databases">
        <title>Draft genome sequence of Streptomyces scabrisporus NF3, endophyte isolated from Amphipterygium adstringens.</title>
        <authorList>
            <person name="Vazquez M."/>
            <person name="Ceapa C.D."/>
            <person name="Rodriguez Luna D."/>
            <person name="Sanchez Esquivel S."/>
        </authorList>
    </citation>
    <scope>NUCLEOTIDE SEQUENCE [LARGE SCALE GENOMIC DNA]</scope>
    <source>
        <strain evidence="1 2">NF3</strain>
    </source>
</reference>
<evidence type="ECO:0000313" key="1">
    <source>
        <dbReference type="EMBL" id="OPC84204.1"/>
    </source>
</evidence>
<evidence type="ECO:0000313" key="2">
    <source>
        <dbReference type="Proteomes" id="UP000190037"/>
    </source>
</evidence>
<dbReference type="AlphaFoldDB" id="A0A1T3P572"/>
<name>A0A1T3P572_9ACTN</name>
<dbReference type="STRING" id="159449.B4N89_27670"/>
<proteinExistence type="predicted"/>
<dbReference type="OrthoDB" id="3542456at2"/>
<evidence type="ECO:0008006" key="3">
    <source>
        <dbReference type="Google" id="ProtNLM"/>
    </source>
</evidence>
<protein>
    <recommendedName>
        <fullName evidence="3">DUF3307 domain-containing protein</fullName>
    </recommendedName>
</protein>
<keyword evidence="2" id="KW-1185">Reference proteome</keyword>
<accession>A0A1T3P572</accession>
<dbReference type="Proteomes" id="UP000190037">
    <property type="component" value="Unassembled WGS sequence"/>
</dbReference>